<evidence type="ECO:0000256" key="2">
    <source>
        <dbReference type="ARBA" id="ARBA00010992"/>
    </source>
</evidence>
<keyword evidence="4 10" id="KW-0812">Transmembrane</keyword>
<dbReference type="Pfam" id="PF00083">
    <property type="entry name" value="Sugar_tr"/>
    <property type="match status" value="1"/>
</dbReference>
<dbReference type="PRINTS" id="PR00171">
    <property type="entry name" value="SUGRTRNSPORT"/>
</dbReference>
<dbReference type="InterPro" id="IPR005828">
    <property type="entry name" value="MFS_sugar_transport-like"/>
</dbReference>
<comment type="subcellular location">
    <subcellularLocation>
        <location evidence="1">Membrane</location>
        <topology evidence="1">Multi-pass membrane protein</topology>
    </subcellularLocation>
</comment>
<feature type="transmembrane region" description="Helical" evidence="10">
    <location>
        <begin position="246"/>
        <end position="270"/>
    </location>
</feature>
<evidence type="ECO:0000313" key="12">
    <source>
        <dbReference type="EMBL" id="PWY98620.1"/>
    </source>
</evidence>
<evidence type="ECO:0000256" key="5">
    <source>
        <dbReference type="ARBA" id="ARBA00022989"/>
    </source>
</evidence>
<dbReference type="InterPro" id="IPR050360">
    <property type="entry name" value="MFS_Sugar_Transporters"/>
</dbReference>
<dbReference type="GO" id="GO:0016020">
    <property type="term" value="C:membrane"/>
    <property type="evidence" value="ECO:0007669"/>
    <property type="project" value="UniProtKB-SubCell"/>
</dbReference>
<feature type="region of interest" description="Disordered" evidence="9">
    <location>
        <begin position="349"/>
        <end position="387"/>
    </location>
</feature>
<feature type="transmembrane region" description="Helical" evidence="10">
    <location>
        <begin position="152"/>
        <end position="173"/>
    </location>
</feature>
<comment type="similarity">
    <text evidence="2 8">Belongs to the major facilitator superfamily. Sugar transporter (TC 2.A.1.1) family.</text>
</comment>
<keyword evidence="6 10" id="KW-0472">Membrane</keyword>
<proteinExistence type="inferred from homology"/>
<evidence type="ECO:0000256" key="3">
    <source>
        <dbReference type="ARBA" id="ARBA00022448"/>
    </source>
</evidence>
<dbReference type="SUPFAM" id="SSF103473">
    <property type="entry name" value="MFS general substrate transporter"/>
    <property type="match status" value="1"/>
</dbReference>
<keyword evidence="13" id="KW-1185">Reference proteome</keyword>
<name>A0A317XMS0_9BASI</name>
<dbReference type="OrthoDB" id="2544694at2759"/>
<dbReference type="InterPro" id="IPR020846">
    <property type="entry name" value="MFS_dom"/>
</dbReference>
<dbReference type="PANTHER" id="PTHR48022:SF55">
    <property type="entry name" value="SUGAR TRANSPORTER STL1"/>
    <property type="match status" value="1"/>
</dbReference>
<feature type="transmembrane region" description="Helical" evidence="10">
    <location>
        <begin position="122"/>
        <end position="140"/>
    </location>
</feature>
<dbReference type="Gene3D" id="1.20.1250.20">
    <property type="entry name" value="MFS general substrate transporter like domains"/>
    <property type="match status" value="1"/>
</dbReference>
<feature type="transmembrane region" description="Helical" evidence="10">
    <location>
        <begin position="215"/>
        <end position="234"/>
    </location>
</feature>
<feature type="compositionally biased region" description="Polar residues" evidence="9">
    <location>
        <begin position="360"/>
        <end position="375"/>
    </location>
</feature>
<dbReference type="Proteomes" id="UP000246740">
    <property type="component" value="Unassembled WGS sequence"/>
</dbReference>
<feature type="transmembrane region" description="Helical" evidence="10">
    <location>
        <begin position="180"/>
        <end position="203"/>
    </location>
</feature>
<feature type="domain" description="Major facilitator superfamily (MFS) profile" evidence="11">
    <location>
        <begin position="1"/>
        <end position="300"/>
    </location>
</feature>
<feature type="transmembrane region" description="Helical" evidence="10">
    <location>
        <begin position="276"/>
        <end position="296"/>
    </location>
</feature>
<dbReference type="InterPro" id="IPR003663">
    <property type="entry name" value="Sugar/inositol_transpt"/>
</dbReference>
<dbReference type="PANTHER" id="PTHR48022">
    <property type="entry name" value="PLASTIDIC GLUCOSE TRANSPORTER 4"/>
    <property type="match status" value="1"/>
</dbReference>
<evidence type="ECO:0000259" key="11">
    <source>
        <dbReference type="PROSITE" id="PS50850"/>
    </source>
</evidence>
<dbReference type="NCBIfam" id="TIGR00879">
    <property type="entry name" value="SP"/>
    <property type="match status" value="1"/>
</dbReference>
<evidence type="ECO:0000256" key="10">
    <source>
        <dbReference type="SAM" id="Phobius"/>
    </source>
</evidence>
<evidence type="ECO:0000313" key="13">
    <source>
        <dbReference type="Proteomes" id="UP000246740"/>
    </source>
</evidence>
<evidence type="ECO:0000256" key="8">
    <source>
        <dbReference type="RuleBase" id="RU003346"/>
    </source>
</evidence>
<dbReference type="InParanoid" id="A0A317XMS0"/>
<evidence type="ECO:0000256" key="9">
    <source>
        <dbReference type="SAM" id="MobiDB-lite"/>
    </source>
</evidence>
<organism evidence="12 13">
    <name type="scientific">Testicularia cyperi</name>
    <dbReference type="NCBI Taxonomy" id="1882483"/>
    <lineage>
        <taxon>Eukaryota</taxon>
        <taxon>Fungi</taxon>
        <taxon>Dikarya</taxon>
        <taxon>Basidiomycota</taxon>
        <taxon>Ustilaginomycotina</taxon>
        <taxon>Ustilaginomycetes</taxon>
        <taxon>Ustilaginales</taxon>
        <taxon>Anthracoideaceae</taxon>
        <taxon>Testicularia</taxon>
    </lineage>
</organism>
<dbReference type="PROSITE" id="PS00216">
    <property type="entry name" value="SUGAR_TRANSPORT_1"/>
    <property type="match status" value="1"/>
</dbReference>
<reference evidence="12 13" key="1">
    <citation type="journal article" date="2018" name="Mol. Biol. Evol.">
        <title>Broad Genomic Sampling Reveals a Smut Pathogenic Ancestry of the Fungal Clade Ustilaginomycotina.</title>
        <authorList>
            <person name="Kijpornyongpan T."/>
            <person name="Mondo S.J."/>
            <person name="Barry K."/>
            <person name="Sandor L."/>
            <person name="Lee J."/>
            <person name="Lipzen A."/>
            <person name="Pangilinan J."/>
            <person name="LaButti K."/>
            <person name="Hainaut M."/>
            <person name="Henrissat B."/>
            <person name="Grigoriev I.V."/>
            <person name="Spatafora J.W."/>
            <person name="Aime M.C."/>
        </authorList>
    </citation>
    <scope>NUCLEOTIDE SEQUENCE [LARGE SCALE GENOMIC DNA]</scope>
    <source>
        <strain evidence="12 13">MCA 3645</strain>
    </source>
</reference>
<protein>
    <submittedName>
        <fullName evidence="12">General substrate transporter</fullName>
    </submittedName>
</protein>
<dbReference type="STRING" id="1882483.A0A317XMS0"/>
<evidence type="ECO:0000256" key="4">
    <source>
        <dbReference type="ARBA" id="ARBA00022692"/>
    </source>
</evidence>
<gene>
    <name evidence="12" type="ORF">BCV70DRAFT_34513</name>
</gene>
<dbReference type="InterPro" id="IPR036259">
    <property type="entry name" value="MFS_trans_sf"/>
</dbReference>
<keyword evidence="5 10" id="KW-1133">Transmembrane helix</keyword>
<dbReference type="InterPro" id="IPR005829">
    <property type="entry name" value="Sugar_transporter_CS"/>
</dbReference>
<dbReference type="GO" id="GO:0005351">
    <property type="term" value="F:carbohydrate:proton symporter activity"/>
    <property type="evidence" value="ECO:0007669"/>
    <property type="project" value="TreeGrafter"/>
</dbReference>
<dbReference type="GO" id="GO:0015793">
    <property type="term" value="P:glycerol transmembrane transport"/>
    <property type="evidence" value="ECO:0007669"/>
    <property type="project" value="TreeGrafter"/>
</dbReference>
<keyword evidence="3 8" id="KW-0813">Transport</keyword>
<dbReference type="AlphaFoldDB" id="A0A317XMS0"/>
<sequence length="387" mass="42780">MIAVGTFIAYWIDFGLSYVNTSVQWRFPVALQALFAIFVFAGMLGLPESPRWLMAKGRVDEARKVLHALEGDDANKEEIEAELRVIGDAIRKTGKQAGLRDLFTGGKTQHFRRMLIGSSTQFFQQFTGCNAAIYYSTVLFETSLGQSRRLSLVLGGVFATVYALFTIPSFFLIERVGRRNLFLTGAIGQGTAFIITFACLAAPETQENAKGAAVGLYLFIVFFAFTILQLPWIYPPEINPLKTRTAAASISTCTNWLCNFAVVMFTPIFIGSTRWGAYLFFAIMNFLWVPIIFFFYPETAGRRLEEVDLIFAKAHMEKKPAHRIAKHMPKMSAAEVEAEAERIGLFEEIDEDRAVDTGLPSPSTAHGSGSESASDSAHGAPVGERSA</sequence>
<dbReference type="PROSITE" id="PS50850">
    <property type="entry name" value="MFS"/>
    <property type="match status" value="1"/>
</dbReference>
<evidence type="ECO:0000256" key="1">
    <source>
        <dbReference type="ARBA" id="ARBA00004141"/>
    </source>
</evidence>
<comment type="catalytic activity">
    <reaction evidence="7">
        <text>myo-inositol(out) + H(+)(out) = myo-inositol(in) + H(+)(in)</text>
        <dbReference type="Rhea" id="RHEA:60364"/>
        <dbReference type="ChEBI" id="CHEBI:15378"/>
        <dbReference type="ChEBI" id="CHEBI:17268"/>
    </reaction>
</comment>
<accession>A0A317XMS0</accession>
<feature type="transmembrane region" description="Helical" evidence="10">
    <location>
        <begin position="25"/>
        <end position="46"/>
    </location>
</feature>
<evidence type="ECO:0000256" key="7">
    <source>
        <dbReference type="ARBA" id="ARBA00049119"/>
    </source>
</evidence>
<dbReference type="EMBL" id="KZ819198">
    <property type="protein sequence ID" value="PWY98620.1"/>
    <property type="molecule type" value="Genomic_DNA"/>
</dbReference>
<evidence type="ECO:0000256" key="6">
    <source>
        <dbReference type="ARBA" id="ARBA00023136"/>
    </source>
</evidence>